<evidence type="ECO:0000256" key="1">
    <source>
        <dbReference type="ARBA" id="ARBA00007523"/>
    </source>
</evidence>
<proteinExistence type="inferred from homology"/>
<evidence type="ECO:0000259" key="6">
    <source>
        <dbReference type="SMART" id="SM00928"/>
    </source>
</evidence>
<dbReference type="PANTHER" id="PTHR43578">
    <property type="entry name" value="NADH-QUINONE OXIDOREDUCTASE SUBUNIT F"/>
    <property type="match status" value="1"/>
</dbReference>
<sequence>MEETRILTERDVSLQRLSSVQPLSYEAYCLKGGYVGLSKAMDTLGPSGVRDAVKAAGLRGRGGAGFPTWKKWDMVMQQGEKKRYLCCNAAEDEPGTFKDRYLLRTNPQQLIEGVLIAAFTVGADEAYLFINCRYTEELAFMAEALRVSKTAGHWGLGSASGVVLKVCESPGSYVAGEETALLEVIEGREAKPRQKPPYYPTMHGLYGKPTVVNNAESLSNVPFIVREGAEAFQSFGSPSSPGTMIFTLTGDVNRPGLYERPLGTSLRTLISDCGGGIKDGLVLKAVFPGGPSVPVVPASKADLVLDFDTLKAAGTGLGTGAVIVMSEESCMVQVAIQYARFFANESCGQCPPCSLGTVHLSEILEKIEAGDGRESDITHLEQSCEMVKGRGQCFLLTGAAIAVESILSHFRHEFEAHVTAGGCPLIAQPVH</sequence>
<comment type="similarity">
    <text evidence="1">Belongs to the complex I 51 kDa subunit family.</text>
</comment>
<keyword evidence="2" id="KW-0004">4Fe-4S</keyword>
<reference evidence="7" key="1">
    <citation type="submission" date="2018-06" db="EMBL/GenBank/DDBJ databases">
        <authorList>
            <person name="Zhirakovskaya E."/>
        </authorList>
    </citation>
    <scope>NUCLEOTIDE SEQUENCE</scope>
</reference>
<keyword evidence="5" id="KW-0411">Iron-sulfur</keyword>
<dbReference type="Gene3D" id="3.10.20.600">
    <property type="match status" value="1"/>
</dbReference>
<dbReference type="InterPro" id="IPR037225">
    <property type="entry name" value="Nuo51_FMN-bd_sf"/>
</dbReference>
<dbReference type="SUPFAM" id="SSF142019">
    <property type="entry name" value="Nqo1 FMN-binding domain-like"/>
    <property type="match status" value="1"/>
</dbReference>
<dbReference type="InterPro" id="IPR019554">
    <property type="entry name" value="Soluble_ligand-bd"/>
</dbReference>
<dbReference type="SMART" id="SM00928">
    <property type="entry name" value="NADH_4Fe-4S"/>
    <property type="match status" value="1"/>
</dbReference>
<dbReference type="FunFam" id="1.20.1440.230:FF:000001">
    <property type="entry name" value="Mitochondrial NADH dehydrogenase flavoprotein 1"/>
    <property type="match status" value="1"/>
</dbReference>
<evidence type="ECO:0000256" key="3">
    <source>
        <dbReference type="ARBA" id="ARBA00022723"/>
    </source>
</evidence>
<dbReference type="PANTHER" id="PTHR43578:SF3">
    <property type="entry name" value="NADH-QUINONE OXIDOREDUCTASE SUBUNIT F"/>
    <property type="match status" value="1"/>
</dbReference>
<dbReference type="EC" id="1.6.5.3" evidence="7"/>
<keyword evidence="4" id="KW-0408">Iron</keyword>
<dbReference type="Gene3D" id="3.40.50.11540">
    <property type="entry name" value="NADH-ubiquinone oxidoreductase 51kDa subunit"/>
    <property type="match status" value="1"/>
</dbReference>
<dbReference type="EMBL" id="UOGF01000011">
    <property type="protein sequence ID" value="VAX26404.1"/>
    <property type="molecule type" value="Genomic_DNA"/>
</dbReference>
<accession>A0A3B1CR69</accession>
<name>A0A3B1CR69_9ZZZZ</name>
<dbReference type="AlphaFoldDB" id="A0A3B1CR69"/>
<dbReference type="SUPFAM" id="SSF140490">
    <property type="entry name" value="Nqo1C-terminal domain-like"/>
    <property type="match status" value="1"/>
</dbReference>
<dbReference type="InterPro" id="IPR037207">
    <property type="entry name" value="Nuop51_4Fe4S-bd_sf"/>
</dbReference>
<dbReference type="Pfam" id="PF01512">
    <property type="entry name" value="Complex1_51K"/>
    <property type="match status" value="1"/>
</dbReference>
<dbReference type="InterPro" id="IPR019575">
    <property type="entry name" value="Nuop51_4Fe4S-bd"/>
</dbReference>
<dbReference type="Gene3D" id="1.20.1440.230">
    <property type="entry name" value="NADH-ubiquinone oxidoreductase 51kDa subunit, iron-sulphur binding domain"/>
    <property type="match status" value="1"/>
</dbReference>
<keyword evidence="3" id="KW-0479">Metal-binding</keyword>
<dbReference type="InterPro" id="IPR011538">
    <property type="entry name" value="Nuo51_FMN-bd"/>
</dbReference>
<dbReference type="GO" id="GO:0046872">
    <property type="term" value="F:metal ion binding"/>
    <property type="evidence" value="ECO:0007669"/>
    <property type="project" value="UniProtKB-KW"/>
</dbReference>
<evidence type="ECO:0000313" key="7">
    <source>
        <dbReference type="EMBL" id="VAX26404.1"/>
    </source>
</evidence>
<keyword evidence="7" id="KW-0830">Ubiquinone</keyword>
<evidence type="ECO:0000256" key="4">
    <source>
        <dbReference type="ARBA" id="ARBA00023004"/>
    </source>
</evidence>
<dbReference type="GO" id="GO:0051539">
    <property type="term" value="F:4 iron, 4 sulfur cluster binding"/>
    <property type="evidence" value="ECO:0007669"/>
    <property type="project" value="UniProtKB-KW"/>
</dbReference>
<evidence type="ECO:0000256" key="5">
    <source>
        <dbReference type="ARBA" id="ARBA00023014"/>
    </source>
</evidence>
<keyword evidence="7" id="KW-0560">Oxidoreductase</keyword>
<dbReference type="Pfam" id="PF10531">
    <property type="entry name" value="SLBB"/>
    <property type="match status" value="1"/>
</dbReference>
<protein>
    <submittedName>
        <fullName evidence="7">NADH-ubiquinone oxidoreductase chain F</fullName>
        <ecNumber evidence="7">1.6.5.3</ecNumber>
    </submittedName>
</protein>
<gene>
    <name evidence="7" type="ORF">MNBD_NITROSPIRAE01-1674</name>
</gene>
<evidence type="ECO:0000256" key="2">
    <source>
        <dbReference type="ARBA" id="ARBA00022485"/>
    </source>
</evidence>
<dbReference type="Pfam" id="PF10589">
    <property type="entry name" value="NADH_4Fe-4S"/>
    <property type="match status" value="1"/>
</dbReference>
<dbReference type="GO" id="GO:0016491">
    <property type="term" value="F:oxidoreductase activity"/>
    <property type="evidence" value="ECO:0007669"/>
    <property type="project" value="UniProtKB-KW"/>
</dbReference>
<organism evidence="7">
    <name type="scientific">hydrothermal vent metagenome</name>
    <dbReference type="NCBI Taxonomy" id="652676"/>
    <lineage>
        <taxon>unclassified sequences</taxon>
        <taxon>metagenomes</taxon>
        <taxon>ecological metagenomes</taxon>
    </lineage>
</organism>
<feature type="domain" description="NADH-ubiquinone oxidoreductase 51kDa subunit iron-sulphur binding" evidence="6">
    <location>
        <begin position="332"/>
        <end position="377"/>
    </location>
</feature>
<dbReference type="SUPFAM" id="SSF142984">
    <property type="entry name" value="Nqo1 middle domain-like"/>
    <property type="match status" value="1"/>
</dbReference>